<proteinExistence type="predicted"/>
<protein>
    <submittedName>
        <fullName evidence="2">Cupin 2 barrel domain-containing protein</fullName>
    </submittedName>
</protein>
<organism evidence="2">
    <name type="scientific">uncultured Chloroflexota bacterium</name>
    <dbReference type="NCBI Taxonomy" id="166587"/>
    <lineage>
        <taxon>Bacteria</taxon>
        <taxon>Bacillati</taxon>
        <taxon>Chloroflexota</taxon>
        <taxon>environmental samples</taxon>
    </lineage>
</organism>
<feature type="non-terminal residue" evidence="2">
    <location>
        <position position="1"/>
    </location>
</feature>
<feature type="compositionally biased region" description="Basic residues" evidence="1">
    <location>
        <begin position="62"/>
        <end position="86"/>
    </location>
</feature>
<feature type="compositionally biased region" description="Basic and acidic residues" evidence="1">
    <location>
        <begin position="101"/>
        <end position="125"/>
    </location>
</feature>
<evidence type="ECO:0000313" key="2">
    <source>
        <dbReference type="EMBL" id="CAA9230841.1"/>
    </source>
</evidence>
<sequence>AVPAHRRLRRAQRHAGPGCPGPPGPRRRHHDLPGPVHQDASGRRLAGRRPHACRRSGLLHPERHHGHRDRRHRVQRRSGHARRLSGRRAAPQLERRRRAHRAPDHQYAHPRSDRPLRRNGECRLL</sequence>
<dbReference type="AlphaFoldDB" id="A0A6J4HRL2"/>
<feature type="compositionally biased region" description="Basic residues" evidence="1">
    <location>
        <begin position="1"/>
        <end position="13"/>
    </location>
</feature>
<gene>
    <name evidence="2" type="ORF">AVDCRST_MAG77-1201</name>
</gene>
<reference evidence="2" key="1">
    <citation type="submission" date="2020-02" db="EMBL/GenBank/DDBJ databases">
        <authorList>
            <person name="Meier V. D."/>
        </authorList>
    </citation>
    <scope>NUCLEOTIDE SEQUENCE</scope>
    <source>
        <strain evidence="2">AVDCRST_MAG77</strain>
    </source>
</reference>
<accession>A0A6J4HRL2</accession>
<feature type="non-terminal residue" evidence="2">
    <location>
        <position position="125"/>
    </location>
</feature>
<feature type="compositionally biased region" description="Basic residues" evidence="1">
    <location>
        <begin position="45"/>
        <end position="54"/>
    </location>
</feature>
<feature type="region of interest" description="Disordered" evidence="1">
    <location>
        <begin position="1"/>
        <end position="125"/>
    </location>
</feature>
<name>A0A6J4HRL2_9CHLR</name>
<evidence type="ECO:0000256" key="1">
    <source>
        <dbReference type="SAM" id="MobiDB-lite"/>
    </source>
</evidence>
<dbReference type="EMBL" id="CADCTC010000063">
    <property type="protein sequence ID" value="CAA9230841.1"/>
    <property type="molecule type" value="Genomic_DNA"/>
</dbReference>